<accession>A0ABQ9Y667</accession>
<comment type="caution">
    <text evidence="1">The sequence shown here is derived from an EMBL/GenBank/DDBJ whole genome shotgun (WGS) entry which is preliminary data.</text>
</comment>
<evidence type="ECO:0000313" key="1">
    <source>
        <dbReference type="EMBL" id="KAK2959245.1"/>
    </source>
</evidence>
<protein>
    <submittedName>
        <fullName evidence="1">Uncharacterized protein</fullName>
    </submittedName>
</protein>
<reference evidence="1 2" key="1">
    <citation type="journal article" date="2022" name="bioRxiv">
        <title>Genomics of Preaxostyla Flagellates Illuminates Evolutionary Transitions and the Path Towards Mitochondrial Loss.</title>
        <authorList>
            <person name="Novak L.V.F."/>
            <person name="Treitli S.C."/>
            <person name="Pyrih J."/>
            <person name="Halakuc P."/>
            <person name="Pipaliya S.V."/>
            <person name="Vacek V."/>
            <person name="Brzon O."/>
            <person name="Soukal P."/>
            <person name="Eme L."/>
            <person name="Dacks J.B."/>
            <person name="Karnkowska A."/>
            <person name="Elias M."/>
            <person name="Hampl V."/>
        </authorList>
    </citation>
    <scope>NUCLEOTIDE SEQUENCE [LARGE SCALE GENOMIC DNA]</scope>
    <source>
        <strain evidence="1">NAU3</strain>
        <tissue evidence="1">Gut</tissue>
    </source>
</reference>
<name>A0ABQ9Y667_9EUKA</name>
<evidence type="ECO:0000313" key="2">
    <source>
        <dbReference type="Proteomes" id="UP001281761"/>
    </source>
</evidence>
<dbReference type="Proteomes" id="UP001281761">
    <property type="component" value="Unassembled WGS sequence"/>
</dbReference>
<dbReference type="EMBL" id="JARBJD010000031">
    <property type="protein sequence ID" value="KAK2959245.1"/>
    <property type="molecule type" value="Genomic_DNA"/>
</dbReference>
<sequence>MSATELLRTLLSVSTPNAHKPSLTLDENESDIQSLQIDDYDVEILIKAVETQKTITLSSYSKDAIGTKPIDPYIIIVQPYSSSPSIPQYRTVQAIHSESFFKEWELMRIPGREQYEELVARIHSNPIKFSIKTPLLSIRKFCENWIDTNIPPASLHESTVRLFIHLALHCGIHEDELLHRGPIIFSDSDEFIESIVQEWKDVNESIEQSSKVDLQQTMDLNSTLFMSSEQSKKMAILTYMRVSDPSTLNVASTQQTPLSATANYYLYLINYQHQKRDPSCRPLFSVLSLVMASFFAATDMLIKADYQVNPIRRMATPTRSMHVTGAANRLSFTSEQVLTFCNHFCEASECLYNTLRESEKNNLDETELCLELCQEIDYMLESCACRGNIPDSRSRILLSLPYPILSHFLHQMYGHCFEYDLVMPVRYKVNTRSPLLTDELEPIPTPSQLMKRTTYWDYEMDEEVSESTYLPSPSINWLLTTLATLLDNLFLPRVSQHIFFLSHIVHRLVHPPPFPSDADDDDLPYTTSTRSFYSPKSALFTHALSVLEQAKNECVFLKTATFTHSQVQWMHILHTQLGDTASALAGRMSDYSVFFFGRSYLFAPYVQIHLGIQDFLSQMSCLPCFKPPPPPPPRTKPPKTF</sequence>
<organism evidence="1 2">
    <name type="scientific">Blattamonas nauphoetae</name>
    <dbReference type="NCBI Taxonomy" id="2049346"/>
    <lineage>
        <taxon>Eukaryota</taxon>
        <taxon>Metamonada</taxon>
        <taxon>Preaxostyla</taxon>
        <taxon>Oxymonadida</taxon>
        <taxon>Blattamonas</taxon>
    </lineage>
</organism>
<keyword evidence="2" id="KW-1185">Reference proteome</keyword>
<proteinExistence type="predicted"/>
<gene>
    <name evidence="1" type="ORF">BLNAU_5803</name>
</gene>